<name>A0A921GEE5_9ACTN</name>
<protein>
    <recommendedName>
        <fullName evidence="3">Ribbon-helix-helix protein CopG domain-containing protein</fullName>
    </recommendedName>
</protein>
<evidence type="ECO:0000313" key="1">
    <source>
        <dbReference type="EMBL" id="HJF44751.1"/>
    </source>
</evidence>
<organism evidence="1 2">
    <name type="scientific">Thermophilibacter provencensis</name>
    <dbReference type="NCBI Taxonomy" id="1852386"/>
    <lineage>
        <taxon>Bacteria</taxon>
        <taxon>Bacillati</taxon>
        <taxon>Actinomycetota</taxon>
        <taxon>Coriobacteriia</taxon>
        <taxon>Coriobacteriales</taxon>
        <taxon>Atopobiaceae</taxon>
        <taxon>Thermophilibacter</taxon>
    </lineage>
</organism>
<gene>
    <name evidence="1" type="ORF">K8U72_03060</name>
</gene>
<sequence length="113" mass="12926">MSLTDEEIYELTGLTSKDFDRMARPFEDGSWIDDDGNPIHLDGPIEYGPPRLYLEDRAMWTFDIPGAHIAAVDRAIKRLGITKSEFMQSAVRRELERVGEKIEDPDDTDRVKA</sequence>
<dbReference type="Proteomes" id="UP000697330">
    <property type="component" value="Unassembled WGS sequence"/>
</dbReference>
<comment type="caution">
    <text evidence="1">The sequence shown here is derived from an EMBL/GenBank/DDBJ whole genome shotgun (WGS) entry which is preliminary data.</text>
</comment>
<dbReference type="AlphaFoldDB" id="A0A921GEE5"/>
<evidence type="ECO:0008006" key="3">
    <source>
        <dbReference type="Google" id="ProtNLM"/>
    </source>
</evidence>
<proteinExistence type="predicted"/>
<accession>A0A921GEE5</accession>
<dbReference type="EMBL" id="DYWQ01000049">
    <property type="protein sequence ID" value="HJF44751.1"/>
    <property type="molecule type" value="Genomic_DNA"/>
</dbReference>
<dbReference type="RefSeq" id="WP_273446936.1">
    <property type="nucleotide sequence ID" value="NZ_CALUGK010000007.1"/>
</dbReference>
<reference evidence="1" key="1">
    <citation type="journal article" date="2021" name="PeerJ">
        <title>Extensive microbial diversity within the chicken gut microbiome revealed by metagenomics and culture.</title>
        <authorList>
            <person name="Gilroy R."/>
            <person name="Ravi A."/>
            <person name="Getino M."/>
            <person name="Pursley I."/>
            <person name="Horton D.L."/>
            <person name="Alikhan N.F."/>
            <person name="Baker D."/>
            <person name="Gharbi K."/>
            <person name="Hall N."/>
            <person name="Watson M."/>
            <person name="Adriaenssens E.M."/>
            <person name="Foster-Nyarko E."/>
            <person name="Jarju S."/>
            <person name="Secka A."/>
            <person name="Antonio M."/>
            <person name="Oren A."/>
            <person name="Chaudhuri R.R."/>
            <person name="La Ragione R."/>
            <person name="Hildebrand F."/>
            <person name="Pallen M.J."/>
        </authorList>
    </citation>
    <scope>NUCLEOTIDE SEQUENCE</scope>
    <source>
        <strain evidence="1">CHK124-7917</strain>
    </source>
</reference>
<reference evidence="1" key="2">
    <citation type="submission" date="2021-09" db="EMBL/GenBank/DDBJ databases">
        <authorList>
            <person name="Gilroy R."/>
        </authorList>
    </citation>
    <scope>NUCLEOTIDE SEQUENCE</scope>
    <source>
        <strain evidence="1">CHK124-7917</strain>
    </source>
</reference>
<evidence type="ECO:0000313" key="2">
    <source>
        <dbReference type="Proteomes" id="UP000697330"/>
    </source>
</evidence>